<comment type="caution">
    <text evidence="1">The sequence shown here is derived from an EMBL/GenBank/DDBJ whole genome shotgun (WGS) entry which is preliminary data.</text>
</comment>
<name>A0ABS7C3A9_9BACL</name>
<reference evidence="1 2" key="1">
    <citation type="submission" date="2021-07" db="EMBL/GenBank/DDBJ databases">
        <title>Paenibacillus radiodurans sp. nov., isolated from the southeastern edge of Tengger Desert.</title>
        <authorList>
            <person name="Zhang G."/>
        </authorList>
    </citation>
    <scope>NUCLEOTIDE SEQUENCE [LARGE SCALE GENOMIC DNA]</scope>
    <source>
        <strain evidence="1 2">CCM 7311</strain>
    </source>
</reference>
<dbReference type="InterPro" id="IPR023214">
    <property type="entry name" value="HAD_sf"/>
</dbReference>
<keyword evidence="1" id="KW-0378">Hydrolase</keyword>
<dbReference type="Gene3D" id="3.40.50.1000">
    <property type="entry name" value="HAD superfamily/HAD-like"/>
    <property type="match status" value="1"/>
</dbReference>
<gene>
    <name evidence="1" type="ORF">K0U00_15225</name>
</gene>
<evidence type="ECO:0000313" key="2">
    <source>
        <dbReference type="Proteomes" id="UP001519887"/>
    </source>
</evidence>
<proteinExistence type="predicted"/>
<protein>
    <submittedName>
        <fullName evidence="1">HAD family hydrolase</fullName>
    </submittedName>
</protein>
<accession>A0ABS7C3A9</accession>
<dbReference type="RefSeq" id="WP_210038608.1">
    <property type="nucleotide sequence ID" value="NZ_JBHLVU010000011.1"/>
</dbReference>
<dbReference type="Proteomes" id="UP001519887">
    <property type="component" value="Unassembled WGS sequence"/>
</dbReference>
<dbReference type="SUPFAM" id="SSF56784">
    <property type="entry name" value="HAD-like"/>
    <property type="match status" value="1"/>
</dbReference>
<organism evidence="1 2">
    <name type="scientific">Paenibacillus sepulcri</name>
    <dbReference type="NCBI Taxonomy" id="359917"/>
    <lineage>
        <taxon>Bacteria</taxon>
        <taxon>Bacillati</taxon>
        <taxon>Bacillota</taxon>
        <taxon>Bacilli</taxon>
        <taxon>Bacillales</taxon>
        <taxon>Paenibacillaceae</taxon>
        <taxon>Paenibacillus</taxon>
    </lineage>
</organism>
<evidence type="ECO:0000313" key="1">
    <source>
        <dbReference type="EMBL" id="MBW7455376.1"/>
    </source>
</evidence>
<sequence>MLDLDGTLYQDPKFISRYMNQLVKGSDHERTVDRWIAEAITVLEGRHPVKPGMFYDSLNDIVFEQDGMSVTNKLSWGGERLDKQPGQEPGTELPAADIHYIGDEWGIITVLARRMELTDEQRRAAFLAVREEMIAVGGIEPHEHLISALKRLNIPNFRKILITNAPAPTGFAFVSHLGLDGLFDSYIFDGGKPELLTGHMHGWMQREELTFEEVVSIGDNAWNDLYPVKREGGRTVWVSRYDSLHENLWDLRVRSMDELAMFLERLAALKESAE</sequence>
<keyword evidence="2" id="KW-1185">Reference proteome</keyword>
<dbReference type="GO" id="GO:0016787">
    <property type="term" value="F:hydrolase activity"/>
    <property type="evidence" value="ECO:0007669"/>
    <property type="project" value="UniProtKB-KW"/>
</dbReference>
<dbReference type="EMBL" id="JAHZIK010000352">
    <property type="protein sequence ID" value="MBW7455376.1"/>
    <property type="molecule type" value="Genomic_DNA"/>
</dbReference>
<dbReference type="InterPro" id="IPR036412">
    <property type="entry name" value="HAD-like_sf"/>
</dbReference>
<dbReference type="Pfam" id="PF00702">
    <property type="entry name" value="Hydrolase"/>
    <property type="match status" value="1"/>
</dbReference>